<dbReference type="GO" id="GO:0030366">
    <property type="term" value="F:molybdopterin synthase activity"/>
    <property type="evidence" value="ECO:0007669"/>
    <property type="project" value="UniProtKB-UniRule"/>
</dbReference>
<dbReference type="Gene3D" id="3.90.1170.40">
    <property type="entry name" value="Molybdopterin biosynthesis MoaE subunit"/>
    <property type="match status" value="1"/>
</dbReference>
<name>A0A1L8EBP3_HAEIR</name>
<evidence type="ECO:0000256" key="2">
    <source>
        <dbReference type="ARBA" id="ARBA00022679"/>
    </source>
</evidence>
<feature type="binding site" evidence="4">
    <location>
        <begin position="102"/>
        <end position="103"/>
    </location>
    <ligand>
        <name>substrate</name>
    </ligand>
</feature>
<dbReference type="Pfam" id="PF02391">
    <property type="entry name" value="MoaE"/>
    <property type="match status" value="1"/>
</dbReference>
<comment type="subunit">
    <text evidence="4">Heterotetramer; composed of 2 small (MOCS2A) and 2 large (MOCS2B) subunits.</text>
</comment>
<feature type="binding site" evidence="4">
    <location>
        <begin position="125"/>
        <end position="127"/>
    </location>
    <ligand>
        <name>substrate</name>
    </ligand>
</feature>
<dbReference type="InterPro" id="IPR003448">
    <property type="entry name" value="Mopterin_biosynth_MoaE"/>
</dbReference>
<evidence type="ECO:0000313" key="5">
    <source>
        <dbReference type="EMBL" id="JAV16151.1"/>
    </source>
</evidence>
<feature type="binding site" evidence="4">
    <location>
        <position position="118"/>
    </location>
    <ligand>
        <name>substrate</name>
    </ligand>
</feature>
<dbReference type="UniPathway" id="UPA00344"/>
<dbReference type="HAMAP" id="MF_03052">
    <property type="entry name" value="MOC2B"/>
    <property type="match status" value="1"/>
</dbReference>
<dbReference type="GO" id="GO:0006777">
    <property type="term" value="P:Mo-molybdopterin cofactor biosynthetic process"/>
    <property type="evidence" value="ECO:0007669"/>
    <property type="project" value="UniProtKB-UniRule"/>
</dbReference>
<dbReference type="FunFam" id="3.90.1170.40:FF:000002">
    <property type="entry name" value="Molybdopterin synthase catalytic subunit"/>
    <property type="match status" value="1"/>
</dbReference>
<comment type="function">
    <text evidence="4">Catalytic subunit of the molybdopterin synthase complex, a complex that catalyzes the conversion of precursor Z into molybdopterin. Acts by mediating the incorporation of 2 sulfur atoms from thiocarboxylated MOCS2A into precursor Z to generate a dithiolene group.</text>
</comment>
<keyword evidence="1 4" id="KW-0963">Cytoplasm</keyword>
<comment type="subcellular location">
    <subcellularLocation>
        <location evidence="4">Cytoplasm</location>
    </subcellularLocation>
</comment>
<comment type="pathway">
    <text evidence="4">Cofactor biosynthesis; molybdopterin biosynthesis.</text>
</comment>
<sequence>MKNHLLLTHDSLDVGSISTLVSDGSCGAISLFVGTTRDNFEDKKVVSLEYEAYEPMALKEMENICLQLRLRWPDIVKIAIYHRLGLVPVCEASVVIAISSPHRKTSLDAVSEAIEELKKRVPIWKKEKYDSEEGMWKENKECQWQSKENKT</sequence>
<evidence type="ECO:0000256" key="3">
    <source>
        <dbReference type="ARBA" id="ARBA00023150"/>
    </source>
</evidence>
<dbReference type="EC" id="2.8.1.12" evidence="4"/>
<gene>
    <name evidence="4" type="primary">Mocs2</name>
</gene>
<dbReference type="GO" id="GO:1990140">
    <property type="term" value="C:molybdopterin synthase complex"/>
    <property type="evidence" value="ECO:0007669"/>
    <property type="project" value="UniProtKB-UniRule"/>
</dbReference>
<comment type="miscellaneous">
    <text evidence="4">This protein is produced by a bicistronic gene which also produces the large subunit (MOCS2A).</text>
</comment>
<comment type="catalytic activity">
    <reaction evidence="4">
        <text>2 [molybdopterin-synthase sulfur-carrier protein]-C-terminal-Gly-aminoethanethioate + cyclic pyranopterin phosphate + H2O = molybdopterin + 2 [molybdopterin-synthase sulfur-carrier protein]-C-terminal Gly-Gly + 2 H(+)</text>
        <dbReference type="Rhea" id="RHEA:26333"/>
        <dbReference type="Rhea" id="RHEA-COMP:12202"/>
        <dbReference type="Rhea" id="RHEA-COMP:19907"/>
        <dbReference type="ChEBI" id="CHEBI:15377"/>
        <dbReference type="ChEBI" id="CHEBI:15378"/>
        <dbReference type="ChEBI" id="CHEBI:58698"/>
        <dbReference type="ChEBI" id="CHEBI:59648"/>
        <dbReference type="ChEBI" id="CHEBI:90778"/>
        <dbReference type="ChEBI" id="CHEBI:232372"/>
        <dbReference type="EC" id="2.8.1.12"/>
    </reaction>
</comment>
<dbReference type="AlphaFoldDB" id="A0A1L8EBP3"/>
<keyword evidence="2 4" id="KW-0808">Transferase</keyword>
<evidence type="ECO:0000256" key="1">
    <source>
        <dbReference type="ARBA" id="ARBA00022490"/>
    </source>
</evidence>
<evidence type="ECO:0000256" key="4">
    <source>
        <dbReference type="HAMAP-Rule" id="MF_03052"/>
    </source>
</evidence>
<proteinExistence type="inferred from homology"/>
<dbReference type="InterPro" id="IPR028888">
    <property type="entry name" value="MOCS2B_euk"/>
</dbReference>
<protein>
    <recommendedName>
        <fullName evidence="4">Molybdopterin synthase catalytic subunit</fullName>
        <ecNumber evidence="4">2.8.1.12</ecNumber>
    </recommendedName>
    <alternativeName>
        <fullName evidence="4">Molybdenum cofactor synthesis protein 2 large subunit</fullName>
    </alternativeName>
    <alternativeName>
        <fullName evidence="4">Molybdenum cofactor synthesis protein 2B</fullName>
        <shortName evidence="4">MOCS2B</shortName>
    </alternativeName>
</protein>
<dbReference type="EMBL" id="GFDG01002648">
    <property type="protein sequence ID" value="JAV16151.1"/>
    <property type="molecule type" value="Transcribed_RNA"/>
</dbReference>
<dbReference type="PANTHER" id="PTHR23404">
    <property type="entry name" value="MOLYBDOPTERIN SYNTHASE RELATED"/>
    <property type="match status" value="1"/>
</dbReference>
<comment type="similarity">
    <text evidence="4">Belongs to the MoaE family. MOCS2B subfamily.</text>
</comment>
<dbReference type="SUPFAM" id="SSF54690">
    <property type="entry name" value="Molybdopterin synthase subunit MoaE"/>
    <property type="match status" value="1"/>
</dbReference>
<accession>A0A1L8EBP3</accession>
<keyword evidence="3 4" id="KW-0501">Molybdenum cofactor biosynthesis</keyword>
<organism evidence="5">
    <name type="scientific">Haematobia irritans</name>
    <name type="common">Horn fly</name>
    <name type="synonym">Conops irritans</name>
    <dbReference type="NCBI Taxonomy" id="7368"/>
    <lineage>
        <taxon>Eukaryota</taxon>
        <taxon>Metazoa</taxon>
        <taxon>Ecdysozoa</taxon>
        <taxon>Arthropoda</taxon>
        <taxon>Hexapoda</taxon>
        <taxon>Insecta</taxon>
        <taxon>Pterygota</taxon>
        <taxon>Neoptera</taxon>
        <taxon>Endopterygota</taxon>
        <taxon>Diptera</taxon>
        <taxon>Brachycera</taxon>
        <taxon>Muscomorpha</taxon>
        <taxon>Muscoidea</taxon>
        <taxon>Muscidae</taxon>
        <taxon>Haematobia</taxon>
    </lineage>
</organism>
<reference evidence="5" key="1">
    <citation type="submission" date="2017-01" db="EMBL/GenBank/DDBJ databases">
        <title>An insight into the sialome and mialome of the horn fly, Haematobia irritans.</title>
        <authorList>
            <person name="Breijo M."/>
            <person name="Boiani M."/>
            <person name="Ures X."/>
            <person name="Rocha S."/>
            <person name="Sequeira M."/>
            <person name="Ribeiro J.M."/>
        </authorList>
    </citation>
    <scope>NUCLEOTIDE SEQUENCE</scope>
</reference>
<dbReference type="InterPro" id="IPR036563">
    <property type="entry name" value="MoaE_sf"/>
</dbReference>
<dbReference type="CDD" id="cd00756">
    <property type="entry name" value="MoaE"/>
    <property type="match status" value="1"/>
</dbReference>